<dbReference type="SUPFAM" id="SSF55486">
    <property type="entry name" value="Metalloproteases ('zincins'), catalytic domain"/>
    <property type="match status" value="1"/>
</dbReference>
<accession>A0A1V9FNJ3</accession>
<dbReference type="InterPro" id="IPR033413">
    <property type="entry name" value="DUF5117"/>
</dbReference>
<evidence type="ECO:0000259" key="3">
    <source>
        <dbReference type="Pfam" id="PF17162"/>
    </source>
</evidence>
<name>A0A1V9FNJ3_9BACT</name>
<dbReference type="InterPro" id="IPR024079">
    <property type="entry name" value="MetalloPept_cat_dom_sf"/>
</dbReference>
<dbReference type="EMBL" id="LVYD01000072">
    <property type="protein sequence ID" value="OQP59912.1"/>
    <property type="molecule type" value="Genomic_DNA"/>
</dbReference>
<dbReference type="Gene3D" id="3.40.390.10">
    <property type="entry name" value="Collagenase (Catalytic Domain)"/>
    <property type="match status" value="1"/>
</dbReference>
<dbReference type="AlphaFoldDB" id="A0A1V9FNJ3"/>
<dbReference type="CDD" id="cd04276">
    <property type="entry name" value="ZnMc_MMP_like_2"/>
    <property type="match status" value="1"/>
</dbReference>
<dbReference type="InterPro" id="IPR033428">
    <property type="entry name" value="DUF5118"/>
</dbReference>
<dbReference type="Pfam" id="PF17148">
    <property type="entry name" value="DUF5117"/>
    <property type="match status" value="1"/>
</dbReference>
<evidence type="ECO:0000313" key="4">
    <source>
        <dbReference type="EMBL" id="OQP59912.1"/>
    </source>
</evidence>
<dbReference type="PANTHER" id="PTHR38478:SF1">
    <property type="entry name" value="ZINC DEPENDENT METALLOPROTEASE DOMAIN LIPOPROTEIN"/>
    <property type="match status" value="1"/>
</dbReference>
<dbReference type="Proteomes" id="UP000192796">
    <property type="component" value="Unassembled WGS sequence"/>
</dbReference>
<dbReference type="InterPro" id="IPR034032">
    <property type="entry name" value="Zn_MMP-like_bac"/>
</dbReference>
<sequence>MKRLYLIALAINLFIASYAQISVNTVIVLSGNRDTSITGKPKSYNEVVTNNALTSIGLFKVHKVTDRYYFEIPDSLLDRDILVVNRIVKGPAAWGLVSDLGKYGFSGDIIGKNMIRFVRGPQNKVFIKSVFIFSKSKDSTNNGLYNSLSMNNLPSITAAFDIKAFSPDNKGVLIDLTDYLSSDNDVFFFESENRNALMLKAMQSDKSYISKVQSFPLNIEIRTIKTYVRREGLFATYELNSSMILLPKEPMKPRYADDRIGYFTTRFADYDADPQHVSLLRMVNRWRMEPKPGDIDKYKNGELVEPKNPIVYYIDPNTPKKWVPYLIQGVNDWQKAFEKAGFKNAIYALEAPTNDPEWSLVDARHNAIVYKPSEVENASGPHVNDPRSGEILETHVNWYHNVMQLLRDWYFIQCAAVDTNARTMHFNDQLMGKLIRYVCSHEIGHTLGLMHNFGSSSTVPVDSLRNKKWVEANGHTPSIMDYARFNYVAQPQDSISELGLFPRIGAYDEWAIEWGYRWFPDFKTEEQEKAYLNQWVVHKLNDKRYWFGSENNIADPRVQSEDLSDDAIMASNYGIMNLKRIMSHLIEWTTEPNEDYSSLKRMYNGVVDQFKTYLFHVTDIVGGSMRTPKTVEQQGPVVDYPSRERQKAAMQFLKEQIFSTPAWILDKEVFALTESGGVFKLIYLQKSVLEKLLSHNVLSNLLWFETNSVKSSYSPQDFFNDLNSMIWSELSHHKPIDIYRRNLQKVFVDQLIIVSSPYKGDNLGYYNFYTANNMTDIVSLLKANMRDLILKINAVLPLYKDEISKDHLVDVRDRLKKALEMK</sequence>
<evidence type="ECO:0000259" key="2">
    <source>
        <dbReference type="Pfam" id="PF17148"/>
    </source>
</evidence>
<feature type="domain" description="DUF5117" evidence="2">
    <location>
        <begin position="107"/>
        <end position="291"/>
    </location>
</feature>
<dbReference type="GO" id="GO:0008237">
    <property type="term" value="F:metallopeptidase activity"/>
    <property type="evidence" value="ECO:0007669"/>
    <property type="project" value="InterPro"/>
</dbReference>
<keyword evidence="5" id="KW-1185">Reference proteome</keyword>
<comment type="caution">
    <text evidence="4">The sequence shown here is derived from an EMBL/GenBank/DDBJ whole genome shotgun (WGS) entry which is preliminary data.</text>
</comment>
<gene>
    <name evidence="4" type="ORF">A3860_35975</name>
</gene>
<dbReference type="Pfam" id="PF17162">
    <property type="entry name" value="DUF5118"/>
    <property type="match status" value="1"/>
</dbReference>
<dbReference type="RefSeq" id="WP_081154056.1">
    <property type="nucleotide sequence ID" value="NZ_LVYD01000072.1"/>
</dbReference>
<dbReference type="Pfam" id="PF16313">
    <property type="entry name" value="DUF4953"/>
    <property type="match status" value="1"/>
</dbReference>
<reference evidence="4 5" key="1">
    <citation type="submission" date="2016-03" db="EMBL/GenBank/DDBJ databases">
        <title>Niastella vici sp. nov., isolated from farmland soil.</title>
        <authorList>
            <person name="Chen L."/>
            <person name="Wang D."/>
            <person name="Yang S."/>
            <person name="Wang G."/>
        </authorList>
    </citation>
    <scope>NUCLEOTIDE SEQUENCE [LARGE SCALE GENOMIC DNA]</scope>
    <source>
        <strain evidence="4 5">DJ57</strain>
    </source>
</reference>
<evidence type="ECO:0008006" key="6">
    <source>
        <dbReference type="Google" id="ProtNLM"/>
    </source>
</evidence>
<feature type="domain" description="EcxA zinc-binding" evidence="1">
    <location>
        <begin position="424"/>
        <end position="732"/>
    </location>
</feature>
<proteinExistence type="predicted"/>
<dbReference type="PANTHER" id="PTHR38478">
    <property type="entry name" value="PEPTIDASE M1A AND M12B"/>
    <property type="match status" value="1"/>
</dbReference>
<evidence type="ECO:0000259" key="1">
    <source>
        <dbReference type="Pfam" id="PF16313"/>
    </source>
</evidence>
<dbReference type="InterPro" id="IPR032534">
    <property type="entry name" value="EcxA_zinc-bd"/>
</dbReference>
<protein>
    <recommendedName>
        <fullName evidence="6">Zinc-dependent metalloprotease</fullName>
    </recommendedName>
</protein>
<evidence type="ECO:0000313" key="5">
    <source>
        <dbReference type="Proteomes" id="UP000192796"/>
    </source>
</evidence>
<dbReference type="OrthoDB" id="9776599at2"/>
<dbReference type="STRING" id="1703345.A3860_35975"/>
<organism evidence="4 5">
    <name type="scientific">Niastella vici</name>
    <dbReference type="NCBI Taxonomy" id="1703345"/>
    <lineage>
        <taxon>Bacteria</taxon>
        <taxon>Pseudomonadati</taxon>
        <taxon>Bacteroidota</taxon>
        <taxon>Chitinophagia</taxon>
        <taxon>Chitinophagales</taxon>
        <taxon>Chitinophagaceae</taxon>
        <taxon>Niastella</taxon>
    </lineage>
</organism>
<feature type="domain" description="DUF5118" evidence="3">
    <location>
        <begin position="41"/>
        <end position="90"/>
    </location>
</feature>